<dbReference type="GO" id="GO:0065002">
    <property type="term" value="P:intracellular protein transmembrane transport"/>
    <property type="evidence" value="ECO:0007669"/>
    <property type="project" value="TreeGrafter"/>
</dbReference>
<dbReference type="Proteomes" id="UP000051950">
    <property type="component" value="Unassembled WGS sequence"/>
</dbReference>
<feature type="transmembrane region" description="Helical" evidence="5">
    <location>
        <begin position="148"/>
        <end position="170"/>
    </location>
</feature>
<gene>
    <name evidence="5" type="primary">tatC</name>
    <name evidence="6" type="ORF">ASU31_25285</name>
</gene>
<keyword evidence="2 5" id="KW-0812">Transmembrane</keyword>
<evidence type="ECO:0000256" key="1">
    <source>
        <dbReference type="ARBA" id="ARBA00004141"/>
    </source>
</evidence>
<keyword evidence="3 5" id="KW-1133">Transmembrane helix</keyword>
<feature type="transmembrane region" description="Helical" evidence="5">
    <location>
        <begin position="237"/>
        <end position="253"/>
    </location>
</feature>
<feature type="transmembrane region" description="Helical" evidence="5">
    <location>
        <begin position="259"/>
        <end position="277"/>
    </location>
</feature>
<evidence type="ECO:0000313" key="6">
    <source>
        <dbReference type="EMBL" id="KRT13328.1"/>
    </source>
</evidence>
<protein>
    <recommendedName>
        <fullName evidence="5">Sec-independent protein translocase protein TatC</fullName>
    </recommendedName>
</protein>
<dbReference type="PRINTS" id="PR01840">
    <property type="entry name" value="TATCFAMILY"/>
</dbReference>
<evidence type="ECO:0000313" key="7">
    <source>
        <dbReference type="Proteomes" id="UP000051950"/>
    </source>
</evidence>
<feature type="transmembrane region" description="Helical" evidence="5">
    <location>
        <begin position="200"/>
        <end position="225"/>
    </location>
</feature>
<comment type="subcellular location">
    <subcellularLocation>
        <location evidence="5">Cell membrane</location>
        <topology evidence="5">Multi-pass membrane protein</topology>
    </subcellularLocation>
    <subcellularLocation>
        <location evidence="1">Membrane</location>
        <topology evidence="1">Multi-pass membrane protein</topology>
    </subcellularLocation>
</comment>
<dbReference type="GO" id="GO:0043953">
    <property type="term" value="P:protein transport by the Tat complex"/>
    <property type="evidence" value="ECO:0007669"/>
    <property type="project" value="UniProtKB-UniRule"/>
</dbReference>
<keyword evidence="5" id="KW-1003">Cell membrane</keyword>
<name>A0A0T5VHI7_9SPHI</name>
<evidence type="ECO:0000256" key="2">
    <source>
        <dbReference type="ARBA" id="ARBA00022692"/>
    </source>
</evidence>
<dbReference type="HAMAP" id="MF_00902">
    <property type="entry name" value="TatC"/>
    <property type="match status" value="1"/>
</dbReference>
<dbReference type="GO" id="GO:0009977">
    <property type="term" value="F:proton motive force dependent protein transmembrane transporter activity"/>
    <property type="evidence" value="ECO:0007669"/>
    <property type="project" value="TreeGrafter"/>
</dbReference>
<proteinExistence type="inferred from homology"/>
<dbReference type="AlphaFoldDB" id="A0A0T5VHI7"/>
<sequence length="288" mass="32946">MSESNKLRKWFLRSKNQDSGDHGEMSFFAHLDVLRKHLIRSALVIALTTIWAFCYYDFVFDKIILGPKKADFPTYRIMCWISDRFNLGTSYCLKEISFKIINTEMAGQFNLQLNSSVIVGIILGFPYLLFELWLFIKPALHLRERKAARGFVFYATLLFLLGILFGYYIIAPYSIRFLVGFHVSEVIENQITIDSYLSSIVTLTLGTGIIFEMPIVVLILSGLGLLTPKLMRSSRRYAVVIMLIIAAVVTPTPDIQTMLIVFLPLMILYEISIMVAVRVERKNMQAQG</sequence>
<keyword evidence="5" id="KW-0653">Protein transport</keyword>
<reference evidence="6 7" key="1">
    <citation type="submission" date="2015-11" db="EMBL/GenBank/DDBJ databases">
        <title>Sequence of Pedobacter ginsenosidimutans.</title>
        <authorList>
            <person name="Carson E."/>
            <person name="Keyser V."/>
            <person name="Newman J."/>
            <person name="Miller J."/>
        </authorList>
    </citation>
    <scope>NUCLEOTIDE SEQUENCE [LARGE SCALE GENOMIC DNA]</scope>
    <source>
        <strain evidence="6 7">KACC 14530</strain>
    </source>
</reference>
<organism evidence="6 7">
    <name type="scientific">Pedobacter ginsenosidimutans</name>
    <dbReference type="NCBI Taxonomy" id="687842"/>
    <lineage>
        <taxon>Bacteria</taxon>
        <taxon>Pseudomonadati</taxon>
        <taxon>Bacteroidota</taxon>
        <taxon>Sphingobacteriia</taxon>
        <taxon>Sphingobacteriales</taxon>
        <taxon>Sphingobacteriaceae</taxon>
        <taxon>Pedobacter</taxon>
    </lineage>
</organism>
<evidence type="ECO:0000256" key="5">
    <source>
        <dbReference type="HAMAP-Rule" id="MF_00902"/>
    </source>
</evidence>
<comment type="similarity">
    <text evidence="5">Belongs to the TatC family.</text>
</comment>
<dbReference type="PANTHER" id="PTHR30371">
    <property type="entry name" value="SEC-INDEPENDENT PROTEIN TRANSLOCASE PROTEIN TATC"/>
    <property type="match status" value="1"/>
</dbReference>
<comment type="caution">
    <text evidence="6">The sequence shown here is derived from an EMBL/GenBank/DDBJ whole genome shotgun (WGS) entry which is preliminary data.</text>
</comment>
<keyword evidence="5" id="KW-0811">Translocation</keyword>
<dbReference type="EMBL" id="LMZQ01000050">
    <property type="protein sequence ID" value="KRT13328.1"/>
    <property type="molecule type" value="Genomic_DNA"/>
</dbReference>
<feature type="transmembrane region" description="Helical" evidence="5">
    <location>
        <begin position="38"/>
        <end position="58"/>
    </location>
</feature>
<accession>A0A0T5VHI7</accession>
<keyword evidence="7" id="KW-1185">Reference proteome</keyword>
<dbReference type="NCBIfam" id="TIGR00945">
    <property type="entry name" value="tatC"/>
    <property type="match status" value="1"/>
</dbReference>
<evidence type="ECO:0000256" key="3">
    <source>
        <dbReference type="ARBA" id="ARBA00022989"/>
    </source>
</evidence>
<evidence type="ECO:0000256" key="4">
    <source>
        <dbReference type="ARBA" id="ARBA00023136"/>
    </source>
</evidence>
<comment type="subunit">
    <text evidence="5">Forms a complex with TatA.</text>
</comment>
<dbReference type="STRING" id="687842.ASU31_25285"/>
<dbReference type="OrthoDB" id="9777044at2"/>
<dbReference type="GO" id="GO:0033281">
    <property type="term" value="C:TAT protein transport complex"/>
    <property type="evidence" value="ECO:0007669"/>
    <property type="project" value="UniProtKB-UniRule"/>
</dbReference>
<dbReference type="PANTHER" id="PTHR30371:SF0">
    <property type="entry name" value="SEC-INDEPENDENT PROTEIN TRANSLOCASE PROTEIN TATC, CHLOROPLASTIC-RELATED"/>
    <property type="match status" value="1"/>
</dbReference>
<feature type="transmembrane region" description="Helical" evidence="5">
    <location>
        <begin position="117"/>
        <end position="136"/>
    </location>
</feature>
<keyword evidence="5" id="KW-0813">Transport</keyword>
<dbReference type="Pfam" id="PF00902">
    <property type="entry name" value="TatC"/>
    <property type="match status" value="1"/>
</dbReference>
<keyword evidence="4 5" id="KW-0472">Membrane</keyword>
<comment type="function">
    <text evidence="5">Part of the twin-arginine translocation (Tat) system that transports large folded proteins containing a characteristic twin-arginine motif in their signal peptide across membranes.</text>
</comment>
<dbReference type="InterPro" id="IPR002033">
    <property type="entry name" value="TatC"/>
</dbReference>